<name>A0AAD5MSA8_PARTN</name>
<accession>A0AAD5MSA8</accession>
<dbReference type="EMBL" id="JAHQIW010001887">
    <property type="protein sequence ID" value="KAJ1353932.1"/>
    <property type="molecule type" value="Genomic_DNA"/>
</dbReference>
<dbReference type="AlphaFoldDB" id="A0AAD5MSA8"/>
<dbReference type="Proteomes" id="UP001196413">
    <property type="component" value="Unassembled WGS sequence"/>
</dbReference>
<gene>
    <name evidence="1" type="ORF">KIN20_010711</name>
</gene>
<sequence>MDHFFICFRITKEPKDFRTSTKGSLVFMSTQSTSQSEICDIKGGMSHVTDTKCYKRSEQTMRSGTSSYAVICTAKRPFSKKEICGIEGGMNHVTNTKWYKRSEQTIRSETSGCTIFARQNYPSASIVLGSGPWEVND</sequence>
<evidence type="ECO:0000313" key="1">
    <source>
        <dbReference type="EMBL" id="KAJ1353932.1"/>
    </source>
</evidence>
<reference evidence="1" key="1">
    <citation type="submission" date="2021-06" db="EMBL/GenBank/DDBJ databases">
        <title>Parelaphostrongylus tenuis whole genome reference sequence.</title>
        <authorList>
            <person name="Garwood T.J."/>
            <person name="Larsen P.A."/>
            <person name="Fountain-Jones N.M."/>
            <person name="Garbe J.R."/>
            <person name="Macchietto M.G."/>
            <person name="Kania S.A."/>
            <person name="Gerhold R.W."/>
            <person name="Richards J.E."/>
            <person name="Wolf T.M."/>
        </authorList>
    </citation>
    <scope>NUCLEOTIDE SEQUENCE</scope>
    <source>
        <strain evidence="1">MNPRO001-30</strain>
        <tissue evidence="1">Meninges</tissue>
    </source>
</reference>
<comment type="caution">
    <text evidence="1">The sequence shown here is derived from an EMBL/GenBank/DDBJ whole genome shotgun (WGS) entry which is preliminary data.</text>
</comment>
<evidence type="ECO:0000313" key="2">
    <source>
        <dbReference type="Proteomes" id="UP001196413"/>
    </source>
</evidence>
<organism evidence="1 2">
    <name type="scientific">Parelaphostrongylus tenuis</name>
    <name type="common">Meningeal worm</name>
    <dbReference type="NCBI Taxonomy" id="148309"/>
    <lineage>
        <taxon>Eukaryota</taxon>
        <taxon>Metazoa</taxon>
        <taxon>Ecdysozoa</taxon>
        <taxon>Nematoda</taxon>
        <taxon>Chromadorea</taxon>
        <taxon>Rhabditida</taxon>
        <taxon>Rhabditina</taxon>
        <taxon>Rhabditomorpha</taxon>
        <taxon>Strongyloidea</taxon>
        <taxon>Metastrongylidae</taxon>
        <taxon>Parelaphostrongylus</taxon>
    </lineage>
</organism>
<keyword evidence="2" id="KW-1185">Reference proteome</keyword>
<protein>
    <submittedName>
        <fullName evidence="1">Uncharacterized protein</fullName>
    </submittedName>
</protein>
<proteinExistence type="predicted"/>